<evidence type="ECO:0000256" key="13">
    <source>
        <dbReference type="ARBA" id="ARBA00022982"/>
    </source>
</evidence>
<evidence type="ECO:0000313" key="19">
    <source>
        <dbReference type="Proteomes" id="UP000319619"/>
    </source>
</evidence>
<comment type="pathway">
    <text evidence="4">Carbohydrate metabolism; tricarboxylic acid cycle.</text>
</comment>
<dbReference type="EMBL" id="NJBN01000010">
    <property type="protein sequence ID" value="TKJ38367.1"/>
    <property type="molecule type" value="Genomic_DNA"/>
</dbReference>
<keyword evidence="16 17" id="KW-0472">Membrane</keyword>
<dbReference type="Proteomes" id="UP000319619">
    <property type="component" value="Unassembled WGS sequence"/>
</dbReference>
<dbReference type="AlphaFoldDB" id="A0A532UUC2"/>
<gene>
    <name evidence="18" type="primary">sdhD</name>
    <name evidence="18" type="ORF">CEE37_12670</name>
</gene>
<dbReference type="GO" id="GO:0009055">
    <property type="term" value="F:electron transfer activity"/>
    <property type="evidence" value="ECO:0007669"/>
    <property type="project" value="TreeGrafter"/>
</dbReference>
<keyword evidence="10" id="KW-0349">Heme</keyword>
<dbReference type="GO" id="GO:0005886">
    <property type="term" value="C:plasma membrane"/>
    <property type="evidence" value="ECO:0007669"/>
    <property type="project" value="UniProtKB-SubCell"/>
</dbReference>
<dbReference type="NCBIfam" id="TIGR02968">
    <property type="entry name" value="succ_dehyd_anc"/>
    <property type="match status" value="1"/>
</dbReference>
<evidence type="ECO:0000256" key="10">
    <source>
        <dbReference type="ARBA" id="ARBA00022617"/>
    </source>
</evidence>
<evidence type="ECO:0000256" key="7">
    <source>
        <dbReference type="ARBA" id="ARBA00022475"/>
    </source>
</evidence>
<dbReference type="InterPro" id="IPR034804">
    <property type="entry name" value="SQR/QFR_C/D"/>
</dbReference>
<evidence type="ECO:0000256" key="17">
    <source>
        <dbReference type="SAM" id="Phobius"/>
    </source>
</evidence>
<keyword evidence="6" id="KW-0813">Transport</keyword>
<evidence type="ECO:0000256" key="3">
    <source>
        <dbReference type="ARBA" id="ARBA00004429"/>
    </source>
</evidence>
<comment type="function">
    <text evidence="2">Membrane-anchoring subunit of succinate dehydrogenase (SDH).</text>
</comment>
<comment type="subcellular location">
    <subcellularLocation>
        <location evidence="3">Cell inner membrane</location>
        <topology evidence="3">Multi-pass membrane protein</topology>
    </subcellularLocation>
</comment>
<comment type="caution">
    <text evidence="18">The sequence shown here is derived from an EMBL/GenBank/DDBJ whole genome shotgun (WGS) entry which is preliminary data.</text>
</comment>
<sequence length="127" mass="13906">MKGDKMDRGIGSGGAFAWFFQRISGVFLLVALLAHFWVLHYVSGGDVTFQIVAQRLATPIWKTIDLAFLVLAIIHGFNGFIMVIHDYIHNHNLRLVLVSFIWIAGIVLGLLGTITIISFQAPAGGGL</sequence>
<evidence type="ECO:0000256" key="2">
    <source>
        <dbReference type="ARBA" id="ARBA00004050"/>
    </source>
</evidence>
<keyword evidence="8" id="KW-0997">Cell inner membrane</keyword>
<keyword evidence="14 17" id="KW-1133">Transmembrane helix</keyword>
<keyword evidence="12" id="KW-0479">Metal-binding</keyword>
<name>A0A532UUC2_UNCL8</name>
<evidence type="ECO:0000313" key="18">
    <source>
        <dbReference type="EMBL" id="TKJ38367.1"/>
    </source>
</evidence>
<dbReference type="GO" id="GO:0046872">
    <property type="term" value="F:metal ion binding"/>
    <property type="evidence" value="ECO:0007669"/>
    <property type="project" value="UniProtKB-KW"/>
</dbReference>
<evidence type="ECO:0000256" key="12">
    <source>
        <dbReference type="ARBA" id="ARBA00022723"/>
    </source>
</evidence>
<dbReference type="UniPathway" id="UPA00223"/>
<evidence type="ECO:0000256" key="14">
    <source>
        <dbReference type="ARBA" id="ARBA00022989"/>
    </source>
</evidence>
<keyword evidence="13" id="KW-0249">Electron transport</keyword>
<protein>
    <recommendedName>
        <fullName evidence="5">Succinate dehydrogenase hydrophobic membrane anchor subunit</fullName>
    </recommendedName>
</protein>
<dbReference type="GO" id="GO:0017004">
    <property type="term" value="P:cytochrome complex assembly"/>
    <property type="evidence" value="ECO:0007669"/>
    <property type="project" value="TreeGrafter"/>
</dbReference>
<feature type="transmembrane region" description="Helical" evidence="17">
    <location>
        <begin position="20"/>
        <end position="40"/>
    </location>
</feature>
<feature type="transmembrane region" description="Helical" evidence="17">
    <location>
        <begin position="95"/>
        <end position="119"/>
    </location>
</feature>
<dbReference type="GO" id="GO:0006099">
    <property type="term" value="P:tricarboxylic acid cycle"/>
    <property type="evidence" value="ECO:0007669"/>
    <property type="project" value="UniProtKB-UniPathway"/>
</dbReference>
<evidence type="ECO:0000256" key="15">
    <source>
        <dbReference type="ARBA" id="ARBA00023004"/>
    </source>
</evidence>
<dbReference type="Pfam" id="PF01127">
    <property type="entry name" value="Sdh_cyt"/>
    <property type="match status" value="1"/>
</dbReference>
<dbReference type="Gene3D" id="1.20.1300.10">
    <property type="entry name" value="Fumarate reductase/succinate dehydrogenase, transmembrane subunit"/>
    <property type="match status" value="1"/>
</dbReference>
<evidence type="ECO:0000256" key="8">
    <source>
        <dbReference type="ARBA" id="ARBA00022519"/>
    </source>
</evidence>
<evidence type="ECO:0000256" key="16">
    <source>
        <dbReference type="ARBA" id="ARBA00023136"/>
    </source>
</evidence>
<reference evidence="18 19" key="1">
    <citation type="submission" date="2017-06" db="EMBL/GenBank/DDBJ databases">
        <title>Novel microbial phyla capable of carbon fixation and sulfur reduction in deep-sea sediments.</title>
        <authorList>
            <person name="Huang J."/>
            <person name="Baker B."/>
            <person name="Wang Y."/>
        </authorList>
    </citation>
    <scope>NUCLEOTIDE SEQUENCE [LARGE SCALE GENOMIC DNA]</scope>
    <source>
        <strain evidence="18">B3_LCP</strain>
    </source>
</reference>
<evidence type="ECO:0000256" key="11">
    <source>
        <dbReference type="ARBA" id="ARBA00022692"/>
    </source>
</evidence>
<keyword evidence="15" id="KW-0408">Iron</keyword>
<dbReference type="SUPFAM" id="SSF81343">
    <property type="entry name" value="Fumarate reductase respiratory complex transmembrane subunits"/>
    <property type="match status" value="1"/>
</dbReference>
<proteinExistence type="predicted"/>
<evidence type="ECO:0000256" key="9">
    <source>
        <dbReference type="ARBA" id="ARBA00022532"/>
    </source>
</evidence>
<dbReference type="InterPro" id="IPR000701">
    <property type="entry name" value="SuccDH_FuR_B_TM-su"/>
</dbReference>
<organism evidence="18 19">
    <name type="scientific">candidate division LCP-89 bacterium B3_LCP</name>
    <dbReference type="NCBI Taxonomy" id="2012998"/>
    <lineage>
        <taxon>Bacteria</taxon>
        <taxon>Pseudomonadati</taxon>
        <taxon>Bacteria division LCP-89</taxon>
    </lineage>
</organism>
<keyword evidence="7" id="KW-1003">Cell membrane</keyword>
<evidence type="ECO:0000256" key="1">
    <source>
        <dbReference type="ARBA" id="ARBA00001971"/>
    </source>
</evidence>
<dbReference type="InterPro" id="IPR014312">
    <property type="entry name" value="Succ_DH_anchor"/>
</dbReference>
<evidence type="ECO:0000256" key="4">
    <source>
        <dbReference type="ARBA" id="ARBA00005163"/>
    </source>
</evidence>
<evidence type="ECO:0000256" key="6">
    <source>
        <dbReference type="ARBA" id="ARBA00022448"/>
    </source>
</evidence>
<keyword evidence="11 17" id="KW-0812">Transmembrane</keyword>
<evidence type="ECO:0000256" key="5">
    <source>
        <dbReference type="ARBA" id="ARBA00019425"/>
    </source>
</evidence>
<feature type="transmembrane region" description="Helical" evidence="17">
    <location>
        <begin position="60"/>
        <end position="83"/>
    </location>
</feature>
<dbReference type="GO" id="GO:0020037">
    <property type="term" value="F:heme binding"/>
    <property type="evidence" value="ECO:0007669"/>
    <property type="project" value="InterPro"/>
</dbReference>
<dbReference type="PANTHER" id="PTHR38689">
    <property type="entry name" value="SUCCINATE DEHYDROGENASE HYDROPHOBIC MEMBRANE ANCHOR SUBUNIT"/>
    <property type="match status" value="1"/>
</dbReference>
<dbReference type="PANTHER" id="PTHR38689:SF1">
    <property type="entry name" value="SUCCINATE DEHYDROGENASE HYDROPHOBIC MEMBRANE ANCHOR SUBUNIT"/>
    <property type="match status" value="1"/>
</dbReference>
<comment type="cofactor">
    <cofactor evidence="1">
        <name>heme</name>
        <dbReference type="ChEBI" id="CHEBI:30413"/>
    </cofactor>
</comment>
<accession>A0A532UUC2</accession>
<keyword evidence="9" id="KW-0816">Tricarboxylic acid cycle</keyword>